<name>A0A0B7AR34_9EUPU</name>
<reference evidence="5" key="1">
    <citation type="submission" date="2014-12" db="EMBL/GenBank/DDBJ databases">
        <title>Insight into the proteome of Arion vulgaris.</title>
        <authorList>
            <person name="Aradska J."/>
            <person name="Bulat T."/>
            <person name="Smidak R."/>
            <person name="Sarate P."/>
            <person name="Gangsoo J."/>
            <person name="Sialana F."/>
            <person name="Bilban M."/>
            <person name="Lubec G."/>
        </authorList>
    </citation>
    <scope>NUCLEOTIDE SEQUENCE</scope>
    <source>
        <tissue evidence="5">Skin</tissue>
    </source>
</reference>
<dbReference type="CDD" id="cd00110">
    <property type="entry name" value="LamG"/>
    <property type="match status" value="1"/>
</dbReference>
<gene>
    <name evidence="5" type="primary">ORF131276</name>
    <name evidence="4" type="synonym">ORF131272</name>
    <name evidence="6" type="synonym">ORF131280</name>
</gene>
<evidence type="ECO:0000256" key="2">
    <source>
        <dbReference type="SAM" id="Phobius"/>
    </source>
</evidence>
<keyword evidence="2" id="KW-1133">Transmembrane helix</keyword>
<evidence type="ECO:0000256" key="1">
    <source>
        <dbReference type="PROSITE-ProRule" id="PRU00122"/>
    </source>
</evidence>
<proteinExistence type="predicted"/>
<dbReference type="Pfam" id="PF02210">
    <property type="entry name" value="Laminin_G_2"/>
    <property type="match status" value="1"/>
</dbReference>
<dbReference type="EMBL" id="HACG01035531">
    <property type="protein sequence ID" value="CEK82396.1"/>
    <property type="molecule type" value="Transcribed_RNA"/>
</dbReference>
<dbReference type="Gene3D" id="2.60.120.200">
    <property type="match status" value="1"/>
</dbReference>
<dbReference type="InterPro" id="IPR013320">
    <property type="entry name" value="ConA-like_dom_sf"/>
</dbReference>
<protein>
    <recommendedName>
        <fullName evidence="3">Laminin G domain-containing protein</fullName>
    </recommendedName>
</protein>
<dbReference type="EMBL" id="HACG01035530">
    <property type="protein sequence ID" value="CEK82395.1"/>
    <property type="molecule type" value="Transcribed_RNA"/>
</dbReference>
<dbReference type="SMART" id="SM00282">
    <property type="entry name" value="LamG"/>
    <property type="match status" value="1"/>
</dbReference>
<accession>A0A0B7AR34</accession>
<comment type="caution">
    <text evidence="1">Lacks conserved residue(s) required for the propagation of feature annotation.</text>
</comment>
<organism evidence="5">
    <name type="scientific">Arion vulgaris</name>
    <dbReference type="NCBI Taxonomy" id="1028688"/>
    <lineage>
        <taxon>Eukaryota</taxon>
        <taxon>Metazoa</taxon>
        <taxon>Spiralia</taxon>
        <taxon>Lophotrochozoa</taxon>
        <taxon>Mollusca</taxon>
        <taxon>Gastropoda</taxon>
        <taxon>Heterobranchia</taxon>
        <taxon>Euthyneura</taxon>
        <taxon>Panpulmonata</taxon>
        <taxon>Eupulmonata</taxon>
        <taxon>Stylommatophora</taxon>
        <taxon>Helicina</taxon>
        <taxon>Arionoidea</taxon>
        <taxon>Arionidae</taxon>
        <taxon>Arion</taxon>
    </lineage>
</organism>
<dbReference type="EMBL" id="HACG01035529">
    <property type="protein sequence ID" value="CEK82394.1"/>
    <property type="molecule type" value="Transcribed_RNA"/>
</dbReference>
<dbReference type="PROSITE" id="PS50025">
    <property type="entry name" value="LAM_G_DOMAIN"/>
    <property type="match status" value="1"/>
</dbReference>
<keyword evidence="2" id="KW-0472">Membrane</keyword>
<feature type="domain" description="Laminin G" evidence="3">
    <location>
        <begin position="45"/>
        <end position="223"/>
    </location>
</feature>
<sequence>MDVNSVYHLFMSLFFLSLVLLGDCTFGLKMRKICKDSIEILSGQGVMIENYHKSHVKMALVDHPDSISNSEFQLSFDFRTTSPDGILFYGRSRGHRELIALILSGGDLIYKVQCPTLHADILLPTINGSRLNDGEWHRISYSIYRPYDTKGHIEIDGFASAKRYIVSCDPLTTLIMGGYSEHDRGQISDLENLQGHFEGCIRNVYVPVPLRYPPKYYAVSVCE</sequence>
<dbReference type="InterPro" id="IPR050372">
    <property type="entry name" value="Neurexin-related_CASP"/>
</dbReference>
<evidence type="ECO:0000313" key="5">
    <source>
        <dbReference type="EMBL" id="CEK82395.1"/>
    </source>
</evidence>
<dbReference type="InterPro" id="IPR001791">
    <property type="entry name" value="Laminin_G"/>
</dbReference>
<dbReference type="AlphaFoldDB" id="A0A0B7AR34"/>
<keyword evidence="2" id="KW-0812">Transmembrane</keyword>
<dbReference type="SUPFAM" id="SSF49899">
    <property type="entry name" value="Concanavalin A-like lectins/glucanases"/>
    <property type="match status" value="1"/>
</dbReference>
<feature type="transmembrane region" description="Helical" evidence="2">
    <location>
        <begin position="6"/>
        <end position="28"/>
    </location>
</feature>
<evidence type="ECO:0000259" key="3">
    <source>
        <dbReference type="PROSITE" id="PS50025"/>
    </source>
</evidence>
<dbReference type="PANTHER" id="PTHR15036:SF67">
    <property type="entry name" value="LAMININ SUBUNIT ALPHA-LIKE PROTEIN"/>
    <property type="match status" value="1"/>
</dbReference>
<evidence type="ECO:0000313" key="4">
    <source>
        <dbReference type="EMBL" id="CEK82394.1"/>
    </source>
</evidence>
<dbReference type="PANTHER" id="PTHR15036">
    <property type="entry name" value="PIKACHURIN-LIKE PROTEIN"/>
    <property type="match status" value="1"/>
</dbReference>
<evidence type="ECO:0000313" key="6">
    <source>
        <dbReference type="EMBL" id="CEK82396.1"/>
    </source>
</evidence>